<protein>
    <submittedName>
        <fullName evidence="2">Uncharacterized protein</fullName>
    </submittedName>
</protein>
<evidence type="ECO:0000313" key="4">
    <source>
        <dbReference type="Proteomes" id="UP000639772"/>
    </source>
</evidence>
<name>A0A835Q8I8_VANPL</name>
<keyword evidence="3" id="KW-1185">Reference proteome</keyword>
<organism evidence="2 4">
    <name type="scientific">Vanilla planifolia</name>
    <name type="common">Vanilla</name>
    <dbReference type="NCBI Taxonomy" id="51239"/>
    <lineage>
        <taxon>Eukaryota</taxon>
        <taxon>Viridiplantae</taxon>
        <taxon>Streptophyta</taxon>
        <taxon>Embryophyta</taxon>
        <taxon>Tracheophyta</taxon>
        <taxon>Spermatophyta</taxon>
        <taxon>Magnoliopsida</taxon>
        <taxon>Liliopsida</taxon>
        <taxon>Asparagales</taxon>
        <taxon>Orchidaceae</taxon>
        <taxon>Vanilloideae</taxon>
        <taxon>Vanilleae</taxon>
        <taxon>Vanilla</taxon>
    </lineage>
</organism>
<comment type="caution">
    <text evidence="2">The sequence shown here is derived from an EMBL/GenBank/DDBJ whole genome shotgun (WGS) entry which is preliminary data.</text>
</comment>
<proteinExistence type="predicted"/>
<dbReference type="AlphaFoldDB" id="A0A835Q8I8"/>
<evidence type="ECO:0000313" key="2">
    <source>
        <dbReference type="EMBL" id="KAG0464747.1"/>
    </source>
</evidence>
<evidence type="ECO:0000313" key="3">
    <source>
        <dbReference type="Proteomes" id="UP000636800"/>
    </source>
</evidence>
<accession>A0A835Q8I8</accession>
<dbReference type="EMBL" id="JADCNM010000010">
    <property type="protein sequence ID" value="KAG0464747.1"/>
    <property type="molecule type" value="Genomic_DNA"/>
</dbReference>
<dbReference type="EMBL" id="JADCNL010000010">
    <property type="protein sequence ID" value="KAG0463415.1"/>
    <property type="molecule type" value="Genomic_DNA"/>
</dbReference>
<reference evidence="3 4" key="1">
    <citation type="journal article" date="2020" name="Nat. Food">
        <title>A phased Vanilla planifolia genome enables genetic improvement of flavour and production.</title>
        <authorList>
            <person name="Hasing T."/>
            <person name="Tang H."/>
            <person name="Brym M."/>
            <person name="Khazi F."/>
            <person name="Huang T."/>
            <person name="Chambers A.H."/>
        </authorList>
    </citation>
    <scope>NUCLEOTIDE SEQUENCE [LARGE SCALE GENOMIC DNA]</scope>
    <source>
        <tissue evidence="2">Leaf</tissue>
    </source>
</reference>
<dbReference type="Proteomes" id="UP000639772">
    <property type="component" value="Chromosome 10"/>
</dbReference>
<evidence type="ECO:0000313" key="1">
    <source>
        <dbReference type="EMBL" id="KAG0463415.1"/>
    </source>
</evidence>
<gene>
    <name evidence="2" type="ORF">HPP92_018911</name>
    <name evidence="1" type="ORF">HPP92_019484</name>
</gene>
<sequence>MPDGEKLDGTARQAADNHMTAQFDIDSVVPSVLSILVGANRAARCCGKFPGQSASSGHRACEGFRRPGQYRDRLRSDGRSLDTAYGRRLLRKVIADSGRCRGGLLHANTS</sequence>
<dbReference type="Proteomes" id="UP000636800">
    <property type="component" value="Chromosome 10"/>
</dbReference>